<dbReference type="AlphaFoldDB" id="A0A7X3K2T2"/>
<dbReference type="Pfam" id="PF13302">
    <property type="entry name" value="Acetyltransf_3"/>
    <property type="match status" value="1"/>
</dbReference>
<feature type="domain" description="N-acetyltransferase" evidence="4">
    <location>
        <begin position="80"/>
        <end position="243"/>
    </location>
</feature>
<dbReference type="PANTHER" id="PTHR43792">
    <property type="entry name" value="GNAT FAMILY, PUTATIVE (AFU_ORTHOLOGUE AFUA_3G00765)-RELATED-RELATED"/>
    <property type="match status" value="1"/>
</dbReference>
<gene>
    <name evidence="5" type="ORF">GO014_06005</name>
</gene>
<evidence type="ECO:0000313" key="6">
    <source>
        <dbReference type="Proteomes" id="UP000438106"/>
    </source>
</evidence>
<dbReference type="PANTHER" id="PTHR43792:SF8">
    <property type="entry name" value="[RIBOSOMAL PROTEIN US5]-ALANINE N-ACETYLTRANSFERASE"/>
    <property type="match status" value="1"/>
</dbReference>
<dbReference type="PROSITE" id="PS51186">
    <property type="entry name" value="GNAT"/>
    <property type="match status" value="1"/>
</dbReference>
<dbReference type="CDD" id="cd04301">
    <property type="entry name" value="NAT_SF"/>
    <property type="match status" value="1"/>
</dbReference>
<dbReference type="InterPro" id="IPR000182">
    <property type="entry name" value="GNAT_dom"/>
</dbReference>
<reference evidence="5 6" key="1">
    <citation type="submission" date="2019-12" db="EMBL/GenBank/DDBJ databases">
        <title>Devosia maris sp. nov., isolated from the deep seawater.</title>
        <authorList>
            <person name="Liu Y."/>
        </authorList>
    </citation>
    <scope>NUCLEOTIDE SEQUENCE [LARGE SCALE GENOMIC DNA]</scope>
    <source>
        <strain evidence="5 6">L53-10-65</strain>
    </source>
</reference>
<protein>
    <submittedName>
        <fullName evidence="5">GNAT family N-acetyltransferase</fullName>
    </submittedName>
</protein>
<comment type="similarity">
    <text evidence="3">Belongs to the acetyltransferase family. RimJ subfamily.</text>
</comment>
<evidence type="ECO:0000313" key="5">
    <source>
        <dbReference type="EMBL" id="MVS98571.1"/>
    </source>
</evidence>
<proteinExistence type="inferred from homology"/>
<dbReference type="InterPro" id="IPR051531">
    <property type="entry name" value="N-acetyltransferase"/>
</dbReference>
<accession>A0A7X3K2T2</accession>
<dbReference type="EMBL" id="WQRF01000001">
    <property type="protein sequence ID" value="MVS98571.1"/>
    <property type="molecule type" value="Genomic_DNA"/>
</dbReference>
<evidence type="ECO:0000256" key="1">
    <source>
        <dbReference type="ARBA" id="ARBA00022679"/>
    </source>
</evidence>
<sequence>MPCSRAGGTRNFTTRFCEMNGYLSGTSDVPAWQATGLKRFAQSRREPGRVPGIAEAGLLYPCGGSWIMSSLRLPIETGHLVLRPFERSDLDAVRRYHTLPSVQRYVERPTRYEEDVAAALAIMRSQVELHRPGETLTLAMVRKGDAVLVGHVSLKWSDATAGQGELRFAIDPAHSGKGYLTQALTALVDLAFDHFRIHRLMVRCDGRSHHSIKLMQKLGMRLEAHYREHALFQGEWDEELHFAMLDREWRPTAKVQELPMRARVA</sequence>
<dbReference type="Proteomes" id="UP000438106">
    <property type="component" value="Unassembled WGS sequence"/>
</dbReference>
<dbReference type="GO" id="GO:0016747">
    <property type="term" value="F:acyltransferase activity, transferring groups other than amino-acyl groups"/>
    <property type="evidence" value="ECO:0007669"/>
    <property type="project" value="InterPro"/>
</dbReference>
<evidence type="ECO:0000259" key="4">
    <source>
        <dbReference type="PROSITE" id="PS51186"/>
    </source>
</evidence>
<dbReference type="Gene3D" id="3.40.630.30">
    <property type="match status" value="1"/>
</dbReference>
<evidence type="ECO:0000256" key="3">
    <source>
        <dbReference type="ARBA" id="ARBA00038502"/>
    </source>
</evidence>
<keyword evidence="1 5" id="KW-0808">Transferase</keyword>
<organism evidence="5 6">
    <name type="scientific">Devosia marina</name>
    <dbReference type="NCBI Taxonomy" id="2683198"/>
    <lineage>
        <taxon>Bacteria</taxon>
        <taxon>Pseudomonadati</taxon>
        <taxon>Pseudomonadota</taxon>
        <taxon>Alphaproteobacteria</taxon>
        <taxon>Hyphomicrobiales</taxon>
        <taxon>Devosiaceae</taxon>
        <taxon>Devosia</taxon>
    </lineage>
</organism>
<name>A0A7X3K2T2_9HYPH</name>
<keyword evidence="6" id="KW-1185">Reference proteome</keyword>
<evidence type="ECO:0000256" key="2">
    <source>
        <dbReference type="ARBA" id="ARBA00023315"/>
    </source>
</evidence>
<keyword evidence="2" id="KW-0012">Acyltransferase</keyword>
<dbReference type="InterPro" id="IPR016181">
    <property type="entry name" value="Acyl_CoA_acyltransferase"/>
</dbReference>
<comment type="caution">
    <text evidence="5">The sequence shown here is derived from an EMBL/GenBank/DDBJ whole genome shotgun (WGS) entry which is preliminary data.</text>
</comment>
<dbReference type="SUPFAM" id="SSF55729">
    <property type="entry name" value="Acyl-CoA N-acyltransferases (Nat)"/>
    <property type="match status" value="1"/>
</dbReference>